<dbReference type="Proteomes" id="UP000568888">
    <property type="component" value="Unassembled WGS sequence"/>
</dbReference>
<sequence length="49" mass="5181">MIGPRRDTSPTCGSCALKHSGSTSISSTQNSRFIFGTSVKEKAKTKAGY</sequence>
<protein>
    <submittedName>
        <fullName evidence="1">Uncharacterized protein</fullName>
    </submittedName>
</protein>
<evidence type="ECO:0000313" key="1">
    <source>
        <dbReference type="EMBL" id="GFO66342.1"/>
    </source>
</evidence>
<evidence type="ECO:0000313" key="2">
    <source>
        <dbReference type="Proteomes" id="UP000568888"/>
    </source>
</evidence>
<gene>
    <name evidence="1" type="ORF">GMPD_42610</name>
</gene>
<reference evidence="2" key="1">
    <citation type="submission" date="2020-06" db="EMBL/GenBank/DDBJ databases">
        <title>Draft genomic sequecing of Geomonas sp. Red736.</title>
        <authorList>
            <person name="Itoh H."/>
            <person name="Xu Z.X."/>
            <person name="Ushijima N."/>
            <person name="Masuda Y."/>
            <person name="Shiratori Y."/>
            <person name="Senoo K."/>
        </authorList>
    </citation>
    <scope>NUCLEOTIDE SEQUENCE [LARGE SCALE GENOMIC DNA]</scope>
    <source>
        <strain evidence="2">Red736</strain>
    </source>
</reference>
<dbReference type="AlphaFoldDB" id="A0A6V8N1L6"/>
<name>A0A6V8N1L6_9BACT</name>
<comment type="caution">
    <text evidence="1">The sequence shown here is derived from an EMBL/GenBank/DDBJ whole genome shotgun (WGS) entry which is preliminary data.</text>
</comment>
<organism evidence="1 2">
    <name type="scientific">Geomonas paludis</name>
    <dbReference type="NCBI Taxonomy" id="2740185"/>
    <lineage>
        <taxon>Bacteria</taxon>
        <taxon>Pseudomonadati</taxon>
        <taxon>Thermodesulfobacteriota</taxon>
        <taxon>Desulfuromonadia</taxon>
        <taxon>Geobacterales</taxon>
        <taxon>Geobacteraceae</taxon>
        <taxon>Geomonas</taxon>
    </lineage>
</organism>
<proteinExistence type="predicted"/>
<accession>A0A6V8N1L6</accession>
<dbReference type="EMBL" id="BLXY01000023">
    <property type="protein sequence ID" value="GFO66342.1"/>
    <property type="molecule type" value="Genomic_DNA"/>
</dbReference>